<name>A0A9P6ANN9_9AGAM</name>
<dbReference type="EMBL" id="MU129050">
    <property type="protein sequence ID" value="KAF9508799.1"/>
    <property type="molecule type" value="Genomic_DNA"/>
</dbReference>
<accession>A0A9P6ANN9</accession>
<reference evidence="3" key="1">
    <citation type="journal article" date="2020" name="Nat. Commun.">
        <title>Large-scale genome sequencing of mycorrhizal fungi provides insights into the early evolution of symbiotic traits.</title>
        <authorList>
            <person name="Miyauchi S."/>
            <person name="Kiss E."/>
            <person name="Kuo A."/>
            <person name="Drula E."/>
            <person name="Kohler A."/>
            <person name="Sanchez-Garcia M."/>
            <person name="Morin E."/>
            <person name="Andreopoulos B."/>
            <person name="Barry K.W."/>
            <person name="Bonito G."/>
            <person name="Buee M."/>
            <person name="Carver A."/>
            <person name="Chen C."/>
            <person name="Cichocki N."/>
            <person name="Clum A."/>
            <person name="Culley D."/>
            <person name="Crous P.W."/>
            <person name="Fauchery L."/>
            <person name="Girlanda M."/>
            <person name="Hayes R.D."/>
            <person name="Keri Z."/>
            <person name="LaButti K."/>
            <person name="Lipzen A."/>
            <person name="Lombard V."/>
            <person name="Magnuson J."/>
            <person name="Maillard F."/>
            <person name="Murat C."/>
            <person name="Nolan M."/>
            <person name="Ohm R.A."/>
            <person name="Pangilinan J."/>
            <person name="Pereira M.F."/>
            <person name="Perotto S."/>
            <person name="Peter M."/>
            <person name="Pfister S."/>
            <person name="Riley R."/>
            <person name="Sitrit Y."/>
            <person name="Stielow J.B."/>
            <person name="Szollosi G."/>
            <person name="Zifcakova L."/>
            <person name="Stursova M."/>
            <person name="Spatafora J.W."/>
            <person name="Tedersoo L."/>
            <person name="Vaario L.M."/>
            <person name="Yamada A."/>
            <person name="Yan M."/>
            <person name="Wang P."/>
            <person name="Xu J."/>
            <person name="Bruns T."/>
            <person name="Baldrian P."/>
            <person name="Vilgalys R."/>
            <person name="Dunand C."/>
            <person name="Henrissat B."/>
            <person name="Grigoriev I.V."/>
            <person name="Hibbett D."/>
            <person name="Nagy L.G."/>
            <person name="Martin F.M."/>
        </authorList>
    </citation>
    <scope>NUCLEOTIDE SEQUENCE</scope>
    <source>
        <strain evidence="3">UP504</strain>
    </source>
</reference>
<protein>
    <recommendedName>
        <fullName evidence="2">HNH nuclease domain-containing protein</fullName>
    </recommendedName>
</protein>
<dbReference type="OrthoDB" id="3269637at2759"/>
<feature type="region of interest" description="Disordered" evidence="1">
    <location>
        <begin position="104"/>
        <end position="129"/>
    </location>
</feature>
<dbReference type="AlphaFoldDB" id="A0A9P6ANN9"/>
<dbReference type="Proteomes" id="UP000886523">
    <property type="component" value="Unassembled WGS sequence"/>
</dbReference>
<gene>
    <name evidence="3" type="ORF">BS47DRAFT_1397510</name>
</gene>
<feature type="compositionally biased region" description="Polar residues" evidence="1">
    <location>
        <begin position="105"/>
        <end position="123"/>
    </location>
</feature>
<sequence>MDDRTSDASVVTDCRADFRTRVLKRNVTGDSARFCDVCHILPHSKGDDYILNVIHYRGGMDYRDDIQATDDPRNGFLLNLLLHRRLGDGVSAFLKTPNFALTVDNIPSTPAKTSQRGDSNKSLHTPPLR</sequence>
<comment type="caution">
    <text evidence="3">The sequence shown here is derived from an EMBL/GenBank/DDBJ whole genome shotgun (WGS) entry which is preliminary data.</text>
</comment>
<keyword evidence="4" id="KW-1185">Reference proteome</keyword>
<feature type="domain" description="HNH nuclease" evidence="2">
    <location>
        <begin position="27"/>
        <end position="93"/>
    </location>
</feature>
<evidence type="ECO:0000256" key="1">
    <source>
        <dbReference type="SAM" id="MobiDB-lite"/>
    </source>
</evidence>
<evidence type="ECO:0000313" key="4">
    <source>
        <dbReference type="Proteomes" id="UP000886523"/>
    </source>
</evidence>
<proteinExistence type="predicted"/>
<evidence type="ECO:0000313" key="3">
    <source>
        <dbReference type="EMBL" id="KAF9508799.1"/>
    </source>
</evidence>
<dbReference type="InterPro" id="IPR003615">
    <property type="entry name" value="HNH_nuc"/>
</dbReference>
<evidence type="ECO:0000259" key="2">
    <source>
        <dbReference type="Pfam" id="PF13391"/>
    </source>
</evidence>
<dbReference type="Pfam" id="PF13391">
    <property type="entry name" value="HNH_2"/>
    <property type="match status" value="1"/>
</dbReference>
<organism evidence="3 4">
    <name type="scientific">Hydnum rufescens UP504</name>
    <dbReference type="NCBI Taxonomy" id="1448309"/>
    <lineage>
        <taxon>Eukaryota</taxon>
        <taxon>Fungi</taxon>
        <taxon>Dikarya</taxon>
        <taxon>Basidiomycota</taxon>
        <taxon>Agaricomycotina</taxon>
        <taxon>Agaricomycetes</taxon>
        <taxon>Cantharellales</taxon>
        <taxon>Hydnaceae</taxon>
        <taxon>Hydnum</taxon>
    </lineage>
</organism>